<dbReference type="InterPro" id="IPR001763">
    <property type="entry name" value="Rhodanese-like_dom"/>
</dbReference>
<dbReference type="Gene3D" id="3.40.50.1100">
    <property type="match status" value="2"/>
</dbReference>
<dbReference type="Pfam" id="PF00581">
    <property type="entry name" value="Rhodanese"/>
    <property type="match status" value="1"/>
</dbReference>
<dbReference type="InterPro" id="IPR050214">
    <property type="entry name" value="Cys_Synth/Cystath_Beta-Synth"/>
</dbReference>
<dbReference type="FunFam" id="3.40.50.1100:FF:000058">
    <property type="entry name" value="Cysteine synthase B, putative"/>
    <property type="match status" value="1"/>
</dbReference>
<comment type="caution">
    <text evidence="2">The sequence shown here is derived from an EMBL/GenBank/DDBJ whole genome shotgun (WGS) entry which is preliminary data.</text>
</comment>
<dbReference type="STRING" id="94208.A0A2S4KLW0"/>
<accession>A0A2S4KLW0</accession>
<dbReference type="InterPro" id="IPR001926">
    <property type="entry name" value="TrpB-like_PALP"/>
</dbReference>
<evidence type="ECO:0000313" key="2">
    <source>
        <dbReference type="EMBL" id="POR31177.1"/>
    </source>
</evidence>
<dbReference type="PANTHER" id="PTHR10314">
    <property type="entry name" value="CYSTATHIONINE BETA-SYNTHASE"/>
    <property type="match status" value="1"/>
</dbReference>
<organism evidence="2 3">
    <name type="scientific">Tolypocladium paradoxum</name>
    <dbReference type="NCBI Taxonomy" id="94208"/>
    <lineage>
        <taxon>Eukaryota</taxon>
        <taxon>Fungi</taxon>
        <taxon>Dikarya</taxon>
        <taxon>Ascomycota</taxon>
        <taxon>Pezizomycotina</taxon>
        <taxon>Sordariomycetes</taxon>
        <taxon>Hypocreomycetidae</taxon>
        <taxon>Hypocreales</taxon>
        <taxon>Ophiocordycipitaceae</taxon>
        <taxon>Tolypocladium</taxon>
    </lineage>
</organism>
<keyword evidence="3" id="KW-1185">Reference proteome</keyword>
<dbReference type="Pfam" id="PF00291">
    <property type="entry name" value="PALP"/>
    <property type="match status" value="1"/>
</dbReference>
<dbReference type="Gene3D" id="3.40.250.10">
    <property type="entry name" value="Rhodanese-like domain"/>
    <property type="match status" value="1"/>
</dbReference>
<dbReference type="SMART" id="SM00450">
    <property type="entry name" value="RHOD"/>
    <property type="match status" value="1"/>
</dbReference>
<reference evidence="2 3" key="1">
    <citation type="submission" date="2018-01" db="EMBL/GenBank/DDBJ databases">
        <title>Harnessing the power of phylogenomics to disentangle the directionality and signatures of interkingdom host jumping in the parasitic fungal genus Tolypocladium.</title>
        <authorList>
            <person name="Quandt C.A."/>
            <person name="Patterson W."/>
            <person name="Spatafora J.W."/>
        </authorList>
    </citation>
    <scope>NUCLEOTIDE SEQUENCE [LARGE SCALE GENOMIC DNA]</scope>
    <source>
        <strain evidence="2 3">NRBC 100945</strain>
    </source>
</reference>
<proteinExistence type="predicted"/>
<dbReference type="AlphaFoldDB" id="A0A2S4KLW0"/>
<evidence type="ECO:0000259" key="1">
    <source>
        <dbReference type="PROSITE" id="PS50206"/>
    </source>
</evidence>
<dbReference type="SUPFAM" id="SSF52821">
    <property type="entry name" value="Rhodanese/Cell cycle control phosphatase"/>
    <property type="match status" value="1"/>
</dbReference>
<dbReference type="OrthoDB" id="10259545at2759"/>
<name>A0A2S4KLW0_9HYPO</name>
<protein>
    <submittedName>
        <fullName evidence="2">Cysteine synthase K/M:Cysteine synthase B</fullName>
    </submittedName>
</protein>
<dbReference type="SUPFAM" id="SSF53686">
    <property type="entry name" value="Tryptophan synthase beta subunit-like PLP-dependent enzymes"/>
    <property type="match status" value="1"/>
</dbReference>
<gene>
    <name evidence="2" type="ORF">TPAR_08615</name>
</gene>
<dbReference type="PROSITE" id="PS50206">
    <property type="entry name" value="RHODANESE_3"/>
    <property type="match status" value="1"/>
</dbReference>
<feature type="domain" description="Rhodanese" evidence="1">
    <location>
        <begin position="406"/>
        <end position="519"/>
    </location>
</feature>
<dbReference type="Proteomes" id="UP000237481">
    <property type="component" value="Unassembled WGS sequence"/>
</dbReference>
<dbReference type="EMBL" id="PKSG01001079">
    <property type="protein sequence ID" value="POR31177.1"/>
    <property type="molecule type" value="Genomic_DNA"/>
</dbReference>
<sequence>MAKENYLNVYKGPDSVRQYFDPESSPPLPLVEIPECLNPYRQNGVRIYAKMMSMHPANNVKSMPDNIHNADAALNLLGNSVVPGKTKTVVEYSSGSTVLSMSLIARAFYGLPDVRAFLSNKTSLAKIRLMQLFGINITLFGGPSQPEPLDERGGIRAAKKMAQESESAINPNQYENDNNWKAHVKWTGPQILRQLPEINVICAGMGTSGTMTGLGTYFKEAKPSVFRLGVCTAPGDRVPGPRSYALLAPVEFPWGAAVDQIEEVGSHDSYSLSLDLIREGIVCGPSSGFNLKGLFQLIEKRKADGALAELAGPDGEIHCAFLCCDLPYQYISEYFDKLGDSYFSPITNEELLGVDLYRYDEKWERDASDALNEFCGVDKTMISEVLRLIPTLAANGSSELEGLIHSKSNTAIIDLRQVADFDEFRLPGSVNVPFVHHDTPGPFSDPKTLKDLWQQLEDTFKSPNKDLQTLIDGKRILLLCYDGDSARVATSVLRAKGYEADSVRGGFKALREMRTETNAALPSETAQQDTLWLKFSCETGRLAPSQPSHVAIAINALRSASG</sequence>
<dbReference type="InterPro" id="IPR036052">
    <property type="entry name" value="TrpB-like_PALP_sf"/>
</dbReference>
<dbReference type="CDD" id="cd00158">
    <property type="entry name" value="RHOD"/>
    <property type="match status" value="1"/>
</dbReference>
<dbReference type="InterPro" id="IPR036873">
    <property type="entry name" value="Rhodanese-like_dom_sf"/>
</dbReference>
<evidence type="ECO:0000313" key="3">
    <source>
        <dbReference type="Proteomes" id="UP000237481"/>
    </source>
</evidence>